<evidence type="ECO:0000256" key="2">
    <source>
        <dbReference type="ARBA" id="ARBA00022603"/>
    </source>
</evidence>
<dbReference type="GO" id="GO:0003676">
    <property type="term" value="F:nucleic acid binding"/>
    <property type="evidence" value="ECO:0007669"/>
    <property type="project" value="InterPro"/>
</dbReference>
<feature type="compositionally biased region" description="Basic and acidic residues" evidence="6">
    <location>
        <begin position="268"/>
        <end position="277"/>
    </location>
</feature>
<proteinExistence type="predicted"/>
<protein>
    <recommendedName>
        <fullName evidence="1">site-specific DNA-methyltransferase (adenine-specific)</fullName>
        <ecNumber evidence="1">2.1.1.72</ecNumber>
    </recommendedName>
</protein>
<keyword evidence="8" id="KW-0614">Plasmid</keyword>
<dbReference type="NCBIfam" id="NF033454">
    <property type="entry name" value="BREX_5_MTaseX"/>
    <property type="match status" value="1"/>
</dbReference>
<dbReference type="InterPro" id="IPR002052">
    <property type="entry name" value="DNA_methylase_N6_adenine_CS"/>
</dbReference>
<feature type="region of interest" description="Disordered" evidence="6">
    <location>
        <begin position="1"/>
        <end position="20"/>
    </location>
</feature>
<evidence type="ECO:0000256" key="6">
    <source>
        <dbReference type="SAM" id="MobiDB-lite"/>
    </source>
</evidence>
<evidence type="ECO:0000313" key="8">
    <source>
        <dbReference type="EMBL" id="AXG08429.1"/>
    </source>
</evidence>
<dbReference type="EMBL" id="CP031147">
    <property type="protein sequence ID" value="AXG08429.1"/>
    <property type="molecule type" value="Genomic_DNA"/>
</dbReference>
<dbReference type="Gene3D" id="3.40.50.150">
    <property type="entry name" value="Vaccinia Virus protein VP39"/>
    <property type="match status" value="1"/>
</dbReference>
<dbReference type="REBASE" id="780816">
    <property type="entry name" value="Hsp1112ORF400P"/>
</dbReference>
<evidence type="ECO:0000259" key="7">
    <source>
        <dbReference type="Pfam" id="PF07669"/>
    </source>
</evidence>
<dbReference type="PANTHER" id="PTHR33841:SF1">
    <property type="entry name" value="DNA METHYLTRANSFERASE A"/>
    <property type="match status" value="1"/>
</dbReference>
<feature type="region of interest" description="Disordered" evidence="6">
    <location>
        <begin position="257"/>
        <end position="282"/>
    </location>
</feature>
<dbReference type="Proteomes" id="UP000252985">
    <property type="component" value="Plasmid pCBA1112-01"/>
</dbReference>
<evidence type="ECO:0000256" key="3">
    <source>
        <dbReference type="ARBA" id="ARBA00022679"/>
    </source>
</evidence>
<dbReference type="GO" id="GO:0006304">
    <property type="term" value="P:DNA modification"/>
    <property type="evidence" value="ECO:0007669"/>
    <property type="project" value="InterPro"/>
</dbReference>
<keyword evidence="3 8" id="KW-0808">Transferase</keyword>
<dbReference type="EC" id="2.1.1.72" evidence="1"/>
<dbReference type="KEGG" id="haq:DU484_00400"/>
<reference evidence="8 9" key="1">
    <citation type="submission" date="2018-07" db="EMBL/GenBank/DDBJ databases">
        <title>Genome sequences of Haloplanus sp. CBA1112.</title>
        <authorList>
            <person name="Kim Y.B."/>
            <person name="Roh S.W."/>
        </authorList>
    </citation>
    <scope>NUCLEOTIDE SEQUENCE [LARGE SCALE GENOMIC DNA]</scope>
    <source>
        <strain evidence="8 9">CBA1112</strain>
        <plasmid evidence="9">pcba1112-01</plasmid>
    </source>
</reference>
<keyword evidence="2 8" id="KW-0489">Methyltransferase</keyword>
<dbReference type="RefSeq" id="WP_114604753.1">
    <property type="nucleotide sequence ID" value="NZ_CP031147.1"/>
</dbReference>
<evidence type="ECO:0000256" key="1">
    <source>
        <dbReference type="ARBA" id="ARBA00011900"/>
    </source>
</evidence>
<evidence type="ECO:0000256" key="4">
    <source>
        <dbReference type="ARBA" id="ARBA00022691"/>
    </source>
</evidence>
<dbReference type="InterPro" id="IPR050953">
    <property type="entry name" value="N4_N6_ade-DNA_methylase"/>
</dbReference>
<organism evidence="8 9">
    <name type="scientific">Haloplanus rubicundus</name>
    <dbReference type="NCBI Taxonomy" id="1547898"/>
    <lineage>
        <taxon>Archaea</taxon>
        <taxon>Methanobacteriati</taxon>
        <taxon>Methanobacteriota</taxon>
        <taxon>Stenosarchaea group</taxon>
        <taxon>Halobacteria</taxon>
        <taxon>Halobacteriales</taxon>
        <taxon>Haloferacaceae</taxon>
        <taxon>Haloplanus</taxon>
    </lineage>
</organism>
<dbReference type="InterPro" id="IPR029063">
    <property type="entry name" value="SAM-dependent_MTases_sf"/>
</dbReference>
<sequence length="1405" mass="160164">MSGSDSSPRKAQLDKAEREHLEDVVEELRALVEREVEYELEQQYDLDERESGGELSDEEQAVREDLVAAVEQENPGDKSWEWAYEQYLSGVGYTFVNRLAALRCLEVRGFIDQPVTQIGESGMTPAAEQVVANRIDLRPDEAVITAYEQACERFDDEIEILFDTNSPYSVLDVDAGLFEDAVEQLDEIPAEVWRADDVLGWVYEYYNRPVVESLDAKNSLDPEDVGPANQFYTPHWVVRMLTDNSLGKLYLESTGQEDAIPAPESLSPEERKERLVTPEDSPSVPELCTYLIPDEEAGEAPEFDHPRELRVIDPACGSGHFLLYAFDILERIWWEETDLDRAEIPAKVLEHNLYGVDIDLRSCQLSAFNLYLKARTRAEEKDGEFDMPNVGIVCADARVAEIEEGASVLDEITGEGSDLREALNEIIETFRHTEALGSLLDVSGTLEEVFDSTKTQSELGDFHQGDHQSLNSFLKALRRAVEERTSDSFGEQNLRSFLNLLVVLTQEYDTALMNPPYGSGGRMPDAVQEYVEEHYEYTTEYYINFFEVCDRLAKADGRTGMLVPWSFMFSRSFEAFRQDFVGDKGAFDFFTEFGYDILDNATVGTVGTVVRSSTKSNQLGSFIRLPDVDKSNKESKFLDASFTRKQQSDIQRYYVRELSEFGIIPGAPLSYWVPKDLRSLYSAEVVLDAENGRVDRESLGGAKVGLQTGNDGRFIRRFWETPNNNWKPFSKGGEDAWILPRVTRELLWEENGQEVKRYPGSYPRNEDWYFNEALTYTMSKRSGRRFGYLHDSSIFAHMGSVYIPDSDIWSVLSYTNSHIFTYLMLAQTSERNWEVGLISKVPWREEIGRIEALKRLSKEAVGHLVSKRQYDFVSPHYNGPVLLDTLGVDDPLEQYDHPHRELRGKLDLDAPHETATSSDPLREVGVSAAKHLERVEQNLQSCANGIDEAVFDCFDLTDGQRETILQEIALRTIEDPREQEEYNPDTITEPSEDFTQQVKDLLLHFAVKATSDASDGIIQLSNIEGKDDLLTHIEGEFERVWGEHADERLAEVDAMLGTESAAEEAYPNLRTWLQEELFNYHIQKFDRTPILWRFTTERLVSDVESEGFGCLIDYHQLDAGVFDRLQNNYLDPRKDRLRDRRRAANRRRNNDSLSTTEQSEAAQEYARYDNELTQIQEFEDAVADLAQPTPRQFSETNRETAAEAAERVAEFRERTEQRLAIVDELTEMEDVDLAELFTGNFYEKVNEHREEWLDALADLETAFEAYAGDTSEPVEAHLYDLFNYFADDLLGSSHFASNGILYMTYYFDKLEDVDQTSLDEKGVSEEQRLISQLANDVDEYIGLGENIAHSCGALSSEISDEWSDRALSEITTAGYRPNHKHGVAINITPLAEQNIVPRTVEDDVL</sequence>
<evidence type="ECO:0000313" key="9">
    <source>
        <dbReference type="Proteomes" id="UP000252985"/>
    </source>
</evidence>
<feature type="domain" description="Type II methyltransferase M.TaqI-like" evidence="7">
    <location>
        <begin position="351"/>
        <end position="583"/>
    </location>
</feature>
<feature type="region of interest" description="Disordered" evidence="6">
    <location>
        <begin position="1138"/>
        <end position="1162"/>
    </location>
</feature>
<geneLocation type="plasmid" evidence="9">
    <name>pcba1112-01</name>
</geneLocation>
<dbReference type="PANTHER" id="PTHR33841">
    <property type="entry name" value="DNA METHYLTRANSFERASE YEEA-RELATED"/>
    <property type="match status" value="1"/>
</dbReference>
<accession>A0A345E8A7</accession>
<dbReference type="InterPro" id="IPR011639">
    <property type="entry name" value="MethylTrfase_TaqI-like_dom"/>
</dbReference>
<dbReference type="GeneID" id="37285392"/>
<gene>
    <name evidence="8" type="primary">pglX</name>
    <name evidence="8" type="ORF">DU484_00400</name>
</gene>
<dbReference type="GO" id="GO:0009007">
    <property type="term" value="F:site-specific DNA-methyltransferase (adenine-specific) activity"/>
    <property type="evidence" value="ECO:0007669"/>
    <property type="project" value="UniProtKB-EC"/>
</dbReference>
<feature type="compositionally biased region" description="Basic and acidic residues" evidence="6">
    <location>
        <begin position="7"/>
        <end position="20"/>
    </location>
</feature>
<dbReference type="Pfam" id="PF07669">
    <property type="entry name" value="Eco57I"/>
    <property type="match status" value="1"/>
</dbReference>
<dbReference type="SUPFAM" id="SSF53335">
    <property type="entry name" value="S-adenosyl-L-methionine-dependent methyltransferases"/>
    <property type="match status" value="1"/>
</dbReference>
<evidence type="ECO:0000256" key="5">
    <source>
        <dbReference type="ARBA" id="ARBA00047942"/>
    </source>
</evidence>
<dbReference type="GO" id="GO:0032259">
    <property type="term" value="P:methylation"/>
    <property type="evidence" value="ECO:0007669"/>
    <property type="project" value="UniProtKB-KW"/>
</dbReference>
<dbReference type="PROSITE" id="PS00092">
    <property type="entry name" value="N6_MTASE"/>
    <property type="match status" value="1"/>
</dbReference>
<keyword evidence="4" id="KW-0949">S-adenosyl-L-methionine</keyword>
<name>A0A345E8A7_9EURY</name>
<comment type="catalytic activity">
    <reaction evidence="5">
        <text>a 2'-deoxyadenosine in DNA + S-adenosyl-L-methionine = an N(6)-methyl-2'-deoxyadenosine in DNA + S-adenosyl-L-homocysteine + H(+)</text>
        <dbReference type="Rhea" id="RHEA:15197"/>
        <dbReference type="Rhea" id="RHEA-COMP:12418"/>
        <dbReference type="Rhea" id="RHEA-COMP:12419"/>
        <dbReference type="ChEBI" id="CHEBI:15378"/>
        <dbReference type="ChEBI" id="CHEBI:57856"/>
        <dbReference type="ChEBI" id="CHEBI:59789"/>
        <dbReference type="ChEBI" id="CHEBI:90615"/>
        <dbReference type="ChEBI" id="CHEBI:90616"/>
        <dbReference type="EC" id="2.1.1.72"/>
    </reaction>
</comment>